<sequence length="122" mass="13540">MGSTCTSSRLSRQPVFGASCFKQVLRFKFAESVVWPPRHSKRSLSTCRSAFGSLRSQEFGGFTVDGGTNCKVATYQTRSIYLATAQHACYGNVHPQKRELCRLVRKNNTCRWSGAAAPVIML</sequence>
<name>A0AA36JTG4_9DINO</name>
<dbReference type="AlphaFoldDB" id="A0AA36JTG4"/>
<accession>A0AA36JTG4</accession>
<keyword evidence="2" id="KW-1185">Reference proteome</keyword>
<dbReference type="EMBL" id="CAUJNA010003881">
    <property type="protein sequence ID" value="CAJ1411567.1"/>
    <property type="molecule type" value="Genomic_DNA"/>
</dbReference>
<organism evidence="1 2">
    <name type="scientific">Effrenium voratum</name>
    <dbReference type="NCBI Taxonomy" id="2562239"/>
    <lineage>
        <taxon>Eukaryota</taxon>
        <taxon>Sar</taxon>
        <taxon>Alveolata</taxon>
        <taxon>Dinophyceae</taxon>
        <taxon>Suessiales</taxon>
        <taxon>Symbiodiniaceae</taxon>
        <taxon>Effrenium</taxon>
    </lineage>
</organism>
<comment type="caution">
    <text evidence="1">The sequence shown here is derived from an EMBL/GenBank/DDBJ whole genome shotgun (WGS) entry which is preliminary data.</text>
</comment>
<reference evidence="1" key="1">
    <citation type="submission" date="2023-08" db="EMBL/GenBank/DDBJ databases">
        <authorList>
            <person name="Chen Y."/>
            <person name="Shah S."/>
            <person name="Dougan E. K."/>
            <person name="Thang M."/>
            <person name="Chan C."/>
        </authorList>
    </citation>
    <scope>NUCLEOTIDE SEQUENCE</scope>
</reference>
<protein>
    <submittedName>
        <fullName evidence="1">Uncharacterized protein</fullName>
    </submittedName>
</protein>
<evidence type="ECO:0000313" key="2">
    <source>
        <dbReference type="Proteomes" id="UP001178507"/>
    </source>
</evidence>
<proteinExistence type="predicted"/>
<dbReference type="Proteomes" id="UP001178507">
    <property type="component" value="Unassembled WGS sequence"/>
</dbReference>
<gene>
    <name evidence="1" type="ORF">EVOR1521_LOCUS32097</name>
</gene>
<evidence type="ECO:0000313" key="1">
    <source>
        <dbReference type="EMBL" id="CAJ1411567.1"/>
    </source>
</evidence>